<keyword evidence="3" id="KW-0808">Transferase</keyword>
<dbReference type="GO" id="GO:0016301">
    <property type="term" value="F:kinase activity"/>
    <property type="evidence" value="ECO:0007669"/>
    <property type="project" value="UniProtKB-KW"/>
</dbReference>
<dbReference type="PANTHER" id="PTHR21310:SF15">
    <property type="entry name" value="AMINOGLYCOSIDE PHOSPHOTRANSFERASE DOMAIN-CONTAINING PROTEIN"/>
    <property type="match status" value="1"/>
</dbReference>
<organism evidence="2 5">
    <name type="scientific">Aspergillus niger</name>
    <dbReference type="NCBI Taxonomy" id="5061"/>
    <lineage>
        <taxon>Eukaryota</taxon>
        <taxon>Fungi</taxon>
        <taxon>Dikarya</taxon>
        <taxon>Ascomycota</taxon>
        <taxon>Pezizomycotina</taxon>
        <taxon>Eurotiomycetes</taxon>
        <taxon>Eurotiomycetidae</taxon>
        <taxon>Eurotiales</taxon>
        <taxon>Aspergillaceae</taxon>
        <taxon>Aspergillus</taxon>
        <taxon>Aspergillus subgen. Circumdati</taxon>
    </lineage>
</organism>
<dbReference type="Proteomes" id="UP000197666">
    <property type="component" value="Unassembled WGS sequence"/>
</dbReference>
<dbReference type="Pfam" id="PF01636">
    <property type="entry name" value="APH"/>
    <property type="match status" value="1"/>
</dbReference>
<dbReference type="InterPro" id="IPR011009">
    <property type="entry name" value="Kinase-like_dom_sf"/>
</dbReference>
<feature type="domain" description="Aminoglycoside phosphotransferase" evidence="1">
    <location>
        <begin position="52"/>
        <end position="260"/>
    </location>
</feature>
<dbReference type="InterPro" id="IPR002575">
    <property type="entry name" value="Aminoglycoside_PTrfase"/>
</dbReference>
<dbReference type="EMBL" id="BRPB01000002">
    <property type="protein sequence ID" value="GLA45152.1"/>
    <property type="molecule type" value="Genomic_DNA"/>
</dbReference>
<dbReference type="InterPro" id="IPR051678">
    <property type="entry name" value="AGP_Transferase"/>
</dbReference>
<protein>
    <submittedName>
        <fullName evidence="3">Protein kinase domain family protein</fullName>
    </submittedName>
</protein>
<dbReference type="VEuPathDB" id="FungiDB:ATCC64974_28520"/>
<accession>A0A254UDI2</accession>
<dbReference type="Gene3D" id="3.90.1200.10">
    <property type="match status" value="1"/>
</dbReference>
<dbReference type="eggNOG" id="ENOG502SP8Y">
    <property type="taxonomic scope" value="Eukaryota"/>
</dbReference>
<dbReference type="Proteomes" id="UP001144191">
    <property type="component" value="Unassembled WGS sequence"/>
</dbReference>
<evidence type="ECO:0000259" key="1">
    <source>
        <dbReference type="Pfam" id="PF01636"/>
    </source>
</evidence>
<name>A0A254UDI2_ASPNG</name>
<dbReference type="SUPFAM" id="SSF56112">
    <property type="entry name" value="Protein kinase-like (PK-like)"/>
    <property type="match status" value="1"/>
</dbReference>
<proteinExistence type="predicted"/>
<dbReference type="OrthoDB" id="8300194at2759"/>
<reference evidence="2" key="3">
    <citation type="submission" date="2022-07" db="EMBL/GenBank/DDBJ databases">
        <title>Taxonomy of Aspergillus series Nigri: significant species reduction supported by multi-species coalescent approaches.</title>
        <authorList>
            <person name="Bian C."/>
            <person name="Kusuya Y."/>
            <person name="Sklenar F."/>
            <person name="D'hooge E."/>
            <person name="Yaguchi T."/>
            <person name="Takahashi H."/>
            <person name="Hubka V."/>
        </authorList>
    </citation>
    <scope>NUCLEOTIDE SEQUENCE</scope>
    <source>
        <strain evidence="2">IFM 63604</strain>
    </source>
</reference>
<dbReference type="PANTHER" id="PTHR21310">
    <property type="entry name" value="AMINOGLYCOSIDE PHOSPHOTRANSFERASE-RELATED-RELATED"/>
    <property type="match status" value="1"/>
</dbReference>
<dbReference type="EMBL" id="NKJJ02000009">
    <property type="protein sequence ID" value="TPR03226.1"/>
    <property type="molecule type" value="Genomic_DNA"/>
</dbReference>
<sequence>MQHCSKPCSACSWSTERQEGCRYESNVKIIHATSDRGVWSLGSDLILKERSNQAPNFEAENLRFLRENTSIPVPGVVEDWEEPNGHYFVLTKRIPGVPLSSLWPRMKMDEKERVAKQTADYLMQLRELHSNRMESLGGKPIYSTFLFRRGYYIPHGPLASDDDLWAELEVALEHVPVETRQRLRQRMPSAAPYTFTHGNLTSANIMVENGSLTGILDWEASGYFPVWWEFTCAGIGLGEEDRDWRDLLQEYMPDLSEAREWWLDYWSLTRYPNRNERATALLEHKESINSA</sequence>
<evidence type="ECO:0000313" key="5">
    <source>
        <dbReference type="Proteomes" id="UP001144191"/>
    </source>
</evidence>
<dbReference type="CDD" id="cd05120">
    <property type="entry name" value="APH_ChoK_like"/>
    <property type="match status" value="1"/>
</dbReference>
<dbReference type="VEuPathDB" id="FungiDB:M747DRAFT_330159"/>
<evidence type="ECO:0000313" key="4">
    <source>
        <dbReference type="Proteomes" id="UP000197666"/>
    </source>
</evidence>
<gene>
    <name evidence="2" type="ORF">AnigIFM63604_003591</name>
    <name evidence="3" type="ORF">CAN33_0013885</name>
</gene>
<dbReference type="VEuPathDB" id="FungiDB:An15g05580"/>
<dbReference type="AlphaFoldDB" id="A0A254UDI2"/>
<keyword evidence="3" id="KW-0418">Kinase</keyword>
<dbReference type="VEuPathDB" id="FungiDB:ASPNIDRAFT2_1210659"/>
<reference evidence="4" key="1">
    <citation type="submission" date="2018-10" db="EMBL/GenBank/DDBJ databases">
        <title>FDA dAtabase for Regulatory Grade micrObial Sequences (FDA-ARGOS): Supporting development and validation of Infectious Disease Dx tests.</title>
        <authorList>
            <person name="Kerrigan L."/>
            <person name="Tallon L."/>
            <person name="Sadzewicz L."/>
            <person name="Sengamalay N."/>
            <person name="Ott S."/>
            <person name="Godinez A."/>
            <person name="Nagaraj S."/>
            <person name="Vavikolanu K."/>
            <person name="Nadendla S."/>
            <person name="George J."/>
            <person name="Sichtig H."/>
        </authorList>
    </citation>
    <scope>NUCLEOTIDE SEQUENCE [LARGE SCALE GENOMIC DNA]</scope>
    <source>
        <strain evidence="4">FDAARGOS_311</strain>
    </source>
</reference>
<comment type="caution">
    <text evidence="2">The sequence shown here is derived from an EMBL/GenBank/DDBJ whole genome shotgun (WGS) entry which is preliminary data.</text>
</comment>
<evidence type="ECO:0000313" key="3">
    <source>
        <dbReference type="EMBL" id="TPR03226.1"/>
    </source>
</evidence>
<evidence type="ECO:0000313" key="2">
    <source>
        <dbReference type="EMBL" id="GLA45152.1"/>
    </source>
</evidence>
<reference evidence="3" key="2">
    <citation type="submission" date="2019-02" db="EMBL/GenBank/DDBJ databases">
        <title>FDA dAtabase for Regulatory Grade micrObial Sequences (FDA-ARGOS): Supporting development and validation of Infectious Disease Dx tests.</title>
        <authorList>
            <person name="Kerrigan L."/>
            <person name="Tallon L.J."/>
            <person name="Sadzewicz L."/>
            <person name="Sengamalay N."/>
            <person name="Ott S."/>
            <person name="Godinez A."/>
            <person name="Nagaraj S."/>
            <person name="Vavikolanu K."/>
            <person name="Vyas G."/>
            <person name="Nadendla S."/>
            <person name="Aluvathingal J."/>
            <person name="Sichtig H."/>
        </authorList>
    </citation>
    <scope>NUCLEOTIDE SEQUENCE</scope>
    <source>
        <strain evidence="3">FDAARGOS_311</strain>
    </source>
</reference>